<accession>A0A507QVW2</accession>
<name>A0A507QVW2_MONPU</name>
<feature type="compositionally biased region" description="Low complexity" evidence="1">
    <location>
        <begin position="475"/>
        <end position="495"/>
    </location>
</feature>
<feature type="transmembrane region" description="Helical" evidence="2">
    <location>
        <begin position="750"/>
        <end position="772"/>
    </location>
</feature>
<organism evidence="4 5">
    <name type="scientific">Monascus purpureus</name>
    <name type="common">Red mold</name>
    <name type="synonym">Monascus anka</name>
    <dbReference type="NCBI Taxonomy" id="5098"/>
    <lineage>
        <taxon>Eukaryota</taxon>
        <taxon>Fungi</taxon>
        <taxon>Dikarya</taxon>
        <taxon>Ascomycota</taxon>
        <taxon>Pezizomycotina</taxon>
        <taxon>Eurotiomycetes</taxon>
        <taxon>Eurotiomycetidae</taxon>
        <taxon>Eurotiales</taxon>
        <taxon>Aspergillaceae</taxon>
        <taxon>Monascus</taxon>
    </lineage>
</organism>
<feature type="region of interest" description="Disordered" evidence="1">
    <location>
        <begin position="365"/>
        <end position="451"/>
    </location>
</feature>
<feature type="transmembrane region" description="Helical" evidence="2">
    <location>
        <begin position="558"/>
        <end position="580"/>
    </location>
</feature>
<dbReference type="Proteomes" id="UP000319663">
    <property type="component" value="Unassembled WGS sequence"/>
</dbReference>
<feature type="transmembrane region" description="Helical" evidence="2">
    <location>
        <begin position="514"/>
        <end position="538"/>
    </location>
</feature>
<evidence type="ECO:0000313" key="4">
    <source>
        <dbReference type="EMBL" id="TQB71283.1"/>
    </source>
</evidence>
<dbReference type="EMBL" id="VIFY01000084">
    <property type="protein sequence ID" value="TQB71283.1"/>
    <property type="molecule type" value="Genomic_DNA"/>
</dbReference>
<feature type="region of interest" description="Disordered" evidence="1">
    <location>
        <begin position="463"/>
        <end position="509"/>
    </location>
</feature>
<gene>
    <name evidence="4" type="ORF">MPDQ_007683</name>
</gene>
<evidence type="ECO:0000256" key="2">
    <source>
        <dbReference type="SAM" id="Phobius"/>
    </source>
</evidence>
<dbReference type="PANTHER" id="PTHR38121">
    <property type="entry name" value="GH16 DOMAIN-CONTAINING PROTEIN"/>
    <property type="match status" value="1"/>
</dbReference>
<feature type="region of interest" description="Disordered" evidence="1">
    <location>
        <begin position="944"/>
        <end position="982"/>
    </location>
</feature>
<evidence type="ECO:0008006" key="6">
    <source>
        <dbReference type="Google" id="ProtNLM"/>
    </source>
</evidence>
<feature type="transmembrane region" description="Helical" evidence="2">
    <location>
        <begin position="875"/>
        <end position="899"/>
    </location>
</feature>
<evidence type="ECO:0000256" key="1">
    <source>
        <dbReference type="SAM" id="MobiDB-lite"/>
    </source>
</evidence>
<feature type="transmembrane region" description="Helical" evidence="2">
    <location>
        <begin position="326"/>
        <end position="344"/>
    </location>
</feature>
<feature type="chain" id="PRO_5021385923" description="GH16 domain-containing protein" evidence="3">
    <location>
        <begin position="17"/>
        <end position="982"/>
    </location>
</feature>
<protein>
    <recommendedName>
        <fullName evidence="6">GH16 domain-containing protein</fullName>
    </recommendedName>
</protein>
<comment type="caution">
    <text evidence="4">The sequence shown here is derived from an EMBL/GenBank/DDBJ whole genome shotgun (WGS) entry which is preliminary data.</text>
</comment>
<keyword evidence="2" id="KW-0472">Membrane</keyword>
<keyword evidence="5" id="KW-1185">Reference proteome</keyword>
<evidence type="ECO:0000256" key="3">
    <source>
        <dbReference type="SAM" id="SignalP"/>
    </source>
</evidence>
<feature type="transmembrane region" description="Helical" evidence="2">
    <location>
        <begin position="708"/>
        <end position="730"/>
    </location>
</feature>
<reference evidence="4 5" key="1">
    <citation type="submission" date="2019-06" db="EMBL/GenBank/DDBJ databases">
        <title>Wine fermentation using esterase from Monascus purpureus.</title>
        <authorList>
            <person name="Geng C."/>
            <person name="Zhang Y."/>
        </authorList>
    </citation>
    <scope>NUCLEOTIDE SEQUENCE [LARGE SCALE GENOMIC DNA]</scope>
    <source>
        <strain evidence="4">HQ1</strain>
    </source>
</reference>
<dbReference type="SUPFAM" id="SSF49899">
    <property type="entry name" value="Concanavalin A-like lectins/glucanases"/>
    <property type="match status" value="1"/>
</dbReference>
<feature type="compositionally biased region" description="Basic and acidic residues" evidence="1">
    <location>
        <begin position="957"/>
        <end position="969"/>
    </location>
</feature>
<dbReference type="Gene3D" id="2.60.120.200">
    <property type="match status" value="1"/>
</dbReference>
<dbReference type="AlphaFoldDB" id="A0A507QVW2"/>
<dbReference type="InterPro" id="IPR013320">
    <property type="entry name" value="ConA-like_dom_sf"/>
</dbReference>
<dbReference type="OrthoDB" id="25131at2759"/>
<dbReference type="PANTHER" id="PTHR38121:SF2">
    <property type="entry name" value="ACYLTRANSFERASE 3 DOMAIN-CONTAINING PROTEIN"/>
    <property type="match status" value="1"/>
</dbReference>
<feature type="transmembrane region" description="Helical" evidence="2">
    <location>
        <begin position="601"/>
        <end position="618"/>
    </location>
</feature>
<feature type="compositionally biased region" description="Low complexity" evidence="1">
    <location>
        <begin position="970"/>
        <end position="982"/>
    </location>
</feature>
<keyword evidence="2" id="KW-0812">Transmembrane</keyword>
<dbReference type="STRING" id="5098.A0A507QVW2"/>
<proteinExistence type="predicted"/>
<evidence type="ECO:0000313" key="5">
    <source>
        <dbReference type="Proteomes" id="UP000319663"/>
    </source>
</evidence>
<sequence>MSFWLSVAFLLSLCVAQQETRDIASCACGFYDQEAGLVYTDASIVYFNETSSIPDDLIVESFAHKYDRGWNSLYRQGAAVDNVALGHDASARNKSSLSMYCDPADNNHLVVGSSIRTAREDLFFGSFRSSLRAPRAWHKGSALSMVLEHNLTESWSMDVMNTDNSSWAWVTMLMQSSFPDLWFGANFTNLSQENMDPWYYTEYRVDWSRDRLDYYIGGRLQKSYTRHGNGSLPSTPAALRWQHWSLGNMYSTGGPPQSRSEANIAWTRIFFNSSLMTDAAHEAFDARCSPADACPMSDNSLRGSSVYPADALKPWKQKHPPYRIRWAPLIIVIIFSSVFTLLTTKTLWRRFWNDTLVDMGLRKSSTAGDSVEELNHSPEASLSDSPIREDGHTPGASSSYLPLPPPSYKVAPTPAPEYRSPAVSRRPSRLSATQTPGGGPGSSAPDSYLPPTAGVLAASLLHSSQQPERGPGEKASASPPSGPTTTQPETQQPGSKPSGSNPEGNAPPRQRIDYLAGFISVSAILVTMNHFGLTFWAAVIIPSVLPHYQSETWARKTIATYFLDPLWIGPFLMISTRFLVSNYLRTGNLSNMAQKVVARPFRLLTPVASIALLQYFLIDAGAVNWLEYLPSVTWSSWPFTSIVANPGVFISEVIQLAYLIPNGAPMITYNYCTGVLWTIPVQLQGAWQTLLALLMIKQCKTPWKRMAFYAFSIINHWYGLSWASYYYAGVLLADLDITYKYKPWLHARPFLYYPVLWLLILVALGGFTIDLVPQWNGVQYALIEHNWHPDINSGLSLGQAGNTVYPDYFIPRLNAWVSTVSMQAVVEICPLVQKILSVKFLQFVFPHIFTIYLIHGFIFWSIGSWAMITLFSYGLPYWLCVLLVFIITYFVLFASLPLLTPPIEMLGRSLALRIWAHATEEPVPRQPTTWPFGVEFLAMREVNQPPKSPASASSDPACEKGKKVDRGAGTEEMTTIETIAEV</sequence>
<feature type="transmembrane region" description="Helical" evidence="2">
    <location>
        <begin position="843"/>
        <end position="863"/>
    </location>
</feature>
<keyword evidence="2" id="KW-1133">Transmembrane helix</keyword>
<dbReference type="CDD" id="cd00413">
    <property type="entry name" value="Glyco_hydrolase_16"/>
    <property type="match status" value="1"/>
</dbReference>
<keyword evidence="3" id="KW-0732">Signal</keyword>
<feature type="signal peptide" evidence="3">
    <location>
        <begin position="1"/>
        <end position="16"/>
    </location>
</feature>